<keyword evidence="3" id="KW-1185">Reference proteome</keyword>
<evidence type="ECO:0000313" key="3">
    <source>
        <dbReference type="Proteomes" id="UP000737171"/>
    </source>
</evidence>
<dbReference type="EMBL" id="JABRWJ010000004">
    <property type="protein sequence ID" value="NRF68135.1"/>
    <property type="molecule type" value="Genomic_DNA"/>
</dbReference>
<reference evidence="2 3" key="1">
    <citation type="submission" date="2020-05" db="EMBL/GenBank/DDBJ databases">
        <title>Aquincola sp. isolate from soil.</title>
        <authorList>
            <person name="Han J."/>
            <person name="Kim D.-U."/>
        </authorList>
    </citation>
    <scope>NUCLEOTIDE SEQUENCE [LARGE SCALE GENOMIC DNA]</scope>
    <source>
        <strain evidence="2 3">S2</strain>
    </source>
</reference>
<evidence type="ECO:0000313" key="2">
    <source>
        <dbReference type="EMBL" id="NRF68135.1"/>
    </source>
</evidence>
<keyword evidence="1" id="KW-0732">Signal</keyword>
<dbReference type="Proteomes" id="UP000737171">
    <property type="component" value="Unassembled WGS sequence"/>
</dbReference>
<evidence type="ECO:0000256" key="1">
    <source>
        <dbReference type="SAM" id="SignalP"/>
    </source>
</evidence>
<feature type="chain" id="PRO_5045579173" description="DUF1311 domain-containing protein" evidence="1">
    <location>
        <begin position="23"/>
        <end position="182"/>
    </location>
</feature>
<name>A0ABX2EHN4_9BURK</name>
<sequence>MNRLLTLSCLAALFGLAGAAQAANFTRGAYDGAKTDIKATYKAERDKCGALTGNAREICVEQAKGREAVALAQLEYNYTGSARDETRLLEAQYKARYELAKERCDDLAGDAKALCVREAKTARDKEQADVKLAKRVTVAVEDAESARAKAEYKLAMEKCSQMTGDTKDTCIVATKARYGERW</sequence>
<accession>A0ABX2EHN4</accession>
<protein>
    <recommendedName>
        <fullName evidence="4">DUF1311 domain-containing protein</fullName>
    </recommendedName>
</protein>
<gene>
    <name evidence="2" type="ORF">HLB44_14170</name>
</gene>
<organism evidence="2 3">
    <name type="scientific">Pseudaquabacterium terrae</name>
    <dbReference type="NCBI Taxonomy" id="2732868"/>
    <lineage>
        <taxon>Bacteria</taxon>
        <taxon>Pseudomonadati</taxon>
        <taxon>Pseudomonadota</taxon>
        <taxon>Betaproteobacteria</taxon>
        <taxon>Burkholderiales</taxon>
        <taxon>Sphaerotilaceae</taxon>
        <taxon>Pseudaquabacterium</taxon>
    </lineage>
</organism>
<proteinExistence type="predicted"/>
<feature type="signal peptide" evidence="1">
    <location>
        <begin position="1"/>
        <end position="22"/>
    </location>
</feature>
<dbReference type="RefSeq" id="WP_173123509.1">
    <property type="nucleotide sequence ID" value="NZ_JABRWJ010000004.1"/>
</dbReference>
<comment type="caution">
    <text evidence="2">The sequence shown here is derived from an EMBL/GenBank/DDBJ whole genome shotgun (WGS) entry which is preliminary data.</text>
</comment>
<evidence type="ECO:0008006" key="4">
    <source>
        <dbReference type="Google" id="ProtNLM"/>
    </source>
</evidence>